<proteinExistence type="predicted"/>
<dbReference type="Ensembl" id="ENSCPGT00000010069.1">
    <property type="protein sequence ID" value="ENSCPGP00000009181.1"/>
    <property type="gene ID" value="ENSCPGG00000006522.1"/>
</dbReference>
<dbReference type="Proteomes" id="UP000694419">
    <property type="component" value="Unplaced"/>
</dbReference>
<evidence type="ECO:0000313" key="2">
    <source>
        <dbReference type="Proteomes" id="UP000694419"/>
    </source>
</evidence>
<name>A0A8C3JSJ6_9CHAR</name>
<organism evidence="1 2">
    <name type="scientific">Calidris pygmaea</name>
    <name type="common">Spoon-billed sandpiper</name>
    <dbReference type="NCBI Taxonomy" id="425635"/>
    <lineage>
        <taxon>Eukaryota</taxon>
        <taxon>Metazoa</taxon>
        <taxon>Chordata</taxon>
        <taxon>Craniata</taxon>
        <taxon>Vertebrata</taxon>
        <taxon>Euteleostomi</taxon>
        <taxon>Archelosauria</taxon>
        <taxon>Archosauria</taxon>
        <taxon>Dinosauria</taxon>
        <taxon>Saurischia</taxon>
        <taxon>Theropoda</taxon>
        <taxon>Coelurosauria</taxon>
        <taxon>Aves</taxon>
        <taxon>Neognathae</taxon>
        <taxon>Neoaves</taxon>
        <taxon>Charadriiformes</taxon>
        <taxon>Scolopacidae</taxon>
        <taxon>Calidris</taxon>
    </lineage>
</organism>
<reference evidence="1" key="1">
    <citation type="submission" date="2025-05" db="UniProtKB">
        <authorList>
            <consortium name="Ensembl"/>
        </authorList>
    </citation>
    <scope>IDENTIFICATION</scope>
</reference>
<evidence type="ECO:0000313" key="1">
    <source>
        <dbReference type="Ensembl" id="ENSCPGP00000013196.1"/>
    </source>
</evidence>
<sequence length="54" mass="5788">MALGKLQKVLISDSLDPCCREILQAGGLRVQEKPGLSKEELLREIRVSAAGIPG</sequence>
<accession>A0A8C3JSJ6</accession>
<dbReference type="AlphaFoldDB" id="A0A8C3JSJ6"/>
<protein>
    <submittedName>
        <fullName evidence="1">Uncharacterized protein</fullName>
    </submittedName>
</protein>
<dbReference type="Ensembl" id="ENSCPGT00000014464.1">
    <property type="protein sequence ID" value="ENSCPGP00000013196.1"/>
    <property type="gene ID" value="ENSCPGG00000009354.1"/>
</dbReference>
<keyword evidence="2" id="KW-1185">Reference proteome</keyword>